<organism evidence="3 4">
    <name type="scientific">Marinobacterium lacunae</name>
    <dbReference type="NCBI Taxonomy" id="1232683"/>
    <lineage>
        <taxon>Bacteria</taxon>
        <taxon>Pseudomonadati</taxon>
        <taxon>Pseudomonadota</taxon>
        <taxon>Gammaproteobacteria</taxon>
        <taxon>Oceanospirillales</taxon>
        <taxon>Oceanospirillaceae</taxon>
        <taxon>Marinobacterium</taxon>
    </lineage>
</organism>
<keyword evidence="4" id="KW-1185">Reference proteome</keyword>
<dbReference type="Pfam" id="PF03658">
    <property type="entry name" value="Ub-RnfH"/>
    <property type="match status" value="1"/>
</dbReference>
<evidence type="ECO:0000313" key="4">
    <source>
        <dbReference type="Proteomes" id="UP000028252"/>
    </source>
</evidence>
<dbReference type="PANTHER" id="PTHR37483:SF1">
    <property type="entry name" value="UPF0125 PROTEIN RATB"/>
    <property type="match status" value="1"/>
</dbReference>
<sequence>MITVEVAYALPHEQKIIAVQVEEGCTAYEAVIKSRIAEVFSQIDPENDPMGIFGKAIKDPKKEIMKAGDRIEIYRPLIADPKEARAKRAAKLKAQKEKEAQDTDS</sequence>
<dbReference type="HAMAP" id="MF_00460">
    <property type="entry name" value="UPF0125_RnfH"/>
    <property type="match status" value="1"/>
</dbReference>
<dbReference type="RefSeq" id="WP_036184160.1">
    <property type="nucleotide sequence ID" value="NZ_JMQN01000013.1"/>
</dbReference>
<dbReference type="OrthoDB" id="9796575at2"/>
<reference evidence="3 4" key="1">
    <citation type="submission" date="2014-04" db="EMBL/GenBank/DDBJ databases">
        <title>Marinobacterium kochiensis sp. nov., isolated from sediment sample collected from Kochi backwaters in Kerala, India.</title>
        <authorList>
            <person name="Singh A."/>
            <person name="Pinnaka A.K."/>
        </authorList>
    </citation>
    <scope>NUCLEOTIDE SEQUENCE [LARGE SCALE GENOMIC DNA]</scope>
    <source>
        <strain evidence="3 4">AK27</strain>
    </source>
</reference>
<dbReference type="InterPro" id="IPR005346">
    <property type="entry name" value="RnfH"/>
</dbReference>
<protein>
    <recommendedName>
        <fullName evidence="2">UPF0125 protein ADIMK_0691</fullName>
    </recommendedName>
</protein>
<dbReference type="EMBL" id="JMQN01000013">
    <property type="protein sequence ID" value="KEA64989.1"/>
    <property type="molecule type" value="Genomic_DNA"/>
</dbReference>
<evidence type="ECO:0000313" key="3">
    <source>
        <dbReference type="EMBL" id="KEA64989.1"/>
    </source>
</evidence>
<dbReference type="AlphaFoldDB" id="A0A081G2I4"/>
<name>A0A081G2I4_9GAMM</name>
<dbReference type="Proteomes" id="UP000028252">
    <property type="component" value="Unassembled WGS sequence"/>
</dbReference>
<comment type="caution">
    <text evidence="3">The sequence shown here is derived from an EMBL/GenBank/DDBJ whole genome shotgun (WGS) entry which is preliminary data.</text>
</comment>
<accession>A0A081G2I4</accession>
<dbReference type="InterPro" id="IPR037021">
    <property type="entry name" value="RnfH_sf"/>
</dbReference>
<dbReference type="eggNOG" id="COG2914">
    <property type="taxonomic scope" value="Bacteria"/>
</dbReference>
<dbReference type="PATRIC" id="fig|1232683.4.peg.683"/>
<gene>
    <name evidence="3" type="ORF">ADIMK_0691</name>
</gene>
<dbReference type="NCBIfam" id="NF002490">
    <property type="entry name" value="PRK01777.1"/>
    <property type="match status" value="1"/>
</dbReference>
<dbReference type="STRING" id="1232683.ADIMK_0691"/>
<comment type="similarity">
    <text evidence="1 2">Belongs to the UPF0125 (RnfH) family.</text>
</comment>
<evidence type="ECO:0000256" key="2">
    <source>
        <dbReference type="HAMAP-Rule" id="MF_00460"/>
    </source>
</evidence>
<dbReference type="InterPro" id="IPR016155">
    <property type="entry name" value="Mopterin_synth/thiamin_S_b"/>
</dbReference>
<dbReference type="PANTHER" id="PTHR37483">
    <property type="entry name" value="UPF0125 PROTEIN RATB"/>
    <property type="match status" value="1"/>
</dbReference>
<dbReference type="Gene3D" id="3.10.20.280">
    <property type="entry name" value="RnfH-like"/>
    <property type="match status" value="1"/>
</dbReference>
<dbReference type="SUPFAM" id="SSF54285">
    <property type="entry name" value="MoaD/ThiS"/>
    <property type="match status" value="1"/>
</dbReference>
<proteinExistence type="inferred from homology"/>
<evidence type="ECO:0000256" key="1">
    <source>
        <dbReference type="ARBA" id="ARBA00010645"/>
    </source>
</evidence>